<organism evidence="1 2">
    <name type="scientific">Gonium pectorale</name>
    <name type="common">Green alga</name>
    <dbReference type="NCBI Taxonomy" id="33097"/>
    <lineage>
        <taxon>Eukaryota</taxon>
        <taxon>Viridiplantae</taxon>
        <taxon>Chlorophyta</taxon>
        <taxon>core chlorophytes</taxon>
        <taxon>Chlorophyceae</taxon>
        <taxon>CS clade</taxon>
        <taxon>Chlamydomonadales</taxon>
        <taxon>Volvocaceae</taxon>
        <taxon>Gonium</taxon>
    </lineage>
</organism>
<dbReference type="OrthoDB" id="195089at2759"/>
<gene>
    <name evidence="1" type="ORF">GPECTOR_98g781</name>
</gene>
<dbReference type="AlphaFoldDB" id="A0A150G031"/>
<dbReference type="Proteomes" id="UP000075714">
    <property type="component" value="Unassembled WGS sequence"/>
</dbReference>
<keyword evidence="2" id="KW-1185">Reference proteome</keyword>
<sequence>MQAGRRCVRCDVTQEALALVEVVVGVARLMPPAAQRAVSDAVWELMHQDEPPVTHAGLVRALLAAYVTLRGSEELAALKAVAAHIQEVVGASGQDTQIE</sequence>
<dbReference type="EMBL" id="LSYV01000099">
    <property type="protein sequence ID" value="KXZ43197.1"/>
    <property type="molecule type" value="Genomic_DNA"/>
</dbReference>
<proteinExistence type="predicted"/>
<evidence type="ECO:0000313" key="1">
    <source>
        <dbReference type="EMBL" id="KXZ43197.1"/>
    </source>
</evidence>
<evidence type="ECO:0000313" key="2">
    <source>
        <dbReference type="Proteomes" id="UP000075714"/>
    </source>
</evidence>
<accession>A0A150G031</accession>
<comment type="caution">
    <text evidence="1">The sequence shown here is derived from an EMBL/GenBank/DDBJ whole genome shotgun (WGS) entry which is preliminary data.</text>
</comment>
<reference evidence="2" key="1">
    <citation type="journal article" date="2016" name="Nat. Commun.">
        <title>The Gonium pectorale genome demonstrates co-option of cell cycle regulation during the evolution of multicellularity.</title>
        <authorList>
            <person name="Hanschen E.R."/>
            <person name="Marriage T.N."/>
            <person name="Ferris P.J."/>
            <person name="Hamaji T."/>
            <person name="Toyoda A."/>
            <person name="Fujiyama A."/>
            <person name="Neme R."/>
            <person name="Noguchi H."/>
            <person name="Minakuchi Y."/>
            <person name="Suzuki M."/>
            <person name="Kawai-Toyooka H."/>
            <person name="Smith D.R."/>
            <person name="Sparks H."/>
            <person name="Anderson J."/>
            <person name="Bakaric R."/>
            <person name="Luria V."/>
            <person name="Karger A."/>
            <person name="Kirschner M.W."/>
            <person name="Durand P.M."/>
            <person name="Michod R.E."/>
            <person name="Nozaki H."/>
            <person name="Olson B.J."/>
        </authorList>
    </citation>
    <scope>NUCLEOTIDE SEQUENCE [LARGE SCALE GENOMIC DNA]</scope>
    <source>
        <strain evidence="2">NIES-2863</strain>
    </source>
</reference>
<name>A0A150G031_GONPE</name>
<dbReference type="STRING" id="33097.A0A150G031"/>
<protein>
    <submittedName>
        <fullName evidence="1">Uncharacterized protein</fullName>
    </submittedName>
</protein>